<name>A0A9X2HEG5_9HYPH</name>
<organism evidence="10 11">
    <name type="scientific">Aurantimonas marianensis</name>
    <dbReference type="NCBI Taxonomy" id="2920428"/>
    <lineage>
        <taxon>Bacteria</taxon>
        <taxon>Pseudomonadati</taxon>
        <taxon>Pseudomonadota</taxon>
        <taxon>Alphaproteobacteria</taxon>
        <taxon>Hyphomicrobiales</taxon>
        <taxon>Aurantimonadaceae</taxon>
        <taxon>Aurantimonas</taxon>
    </lineage>
</organism>
<reference evidence="10" key="1">
    <citation type="submission" date="2022-03" db="EMBL/GenBank/DDBJ databases">
        <title>Aurantimonas Liuensis sp. Nov., isolated from the hadal seawater of the Mariana Trench.</title>
        <authorList>
            <person name="Liu R."/>
        </authorList>
    </citation>
    <scope>NUCLEOTIDE SEQUENCE</scope>
    <source>
        <strain evidence="10">LRZ36</strain>
    </source>
</reference>
<keyword evidence="11" id="KW-1185">Reference proteome</keyword>
<evidence type="ECO:0000256" key="8">
    <source>
        <dbReference type="SAM" id="Phobius"/>
    </source>
</evidence>
<feature type="transmembrane region" description="Helical" evidence="8">
    <location>
        <begin position="203"/>
        <end position="221"/>
    </location>
</feature>
<evidence type="ECO:0000256" key="3">
    <source>
        <dbReference type="ARBA" id="ARBA00022692"/>
    </source>
</evidence>
<evidence type="ECO:0000256" key="2">
    <source>
        <dbReference type="ARBA" id="ARBA00004829"/>
    </source>
</evidence>
<evidence type="ECO:0000313" key="11">
    <source>
        <dbReference type="Proteomes" id="UP001155220"/>
    </source>
</evidence>
<dbReference type="Pfam" id="PF18916">
    <property type="entry name" value="Lycopene_cyc"/>
    <property type="match status" value="1"/>
</dbReference>
<evidence type="ECO:0000259" key="9">
    <source>
        <dbReference type="Pfam" id="PF18916"/>
    </source>
</evidence>
<dbReference type="EMBL" id="JALHBS010000116">
    <property type="protein sequence ID" value="MCP3056972.1"/>
    <property type="molecule type" value="Genomic_DNA"/>
</dbReference>
<gene>
    <name evidence="10" type="ORF">MJ956_17745</name>
</gene>
<keyword evidence="7" id="KW-0413">Isomerase</keyword>
<dbReference type="Proteomes" id="UP001155220">
    <property type="component" value="Unassembled WGS sequence"/>
</dbReference>
<feature type="transmembrane region" description="Helical" evidence="8">
    <location>
        <begin position="74"/>
        <end position="93"/>
    </location>
</feature>
<comment type="subcellular location">
    <subcellularLocation>
        <location evidence="1">Membrane</location>
        <topology evidence="1">Multi-pass membrane protein</topology>
    </subcellularLocation>
</comment>
<dbReference type="GO" id="GO:0016020">
    <property type="term" value="C:membrane"/>
    <property type="evidence" value="ECO:0007669"/>
    <property type="project" value="UniProtKB-SubCell"/>
</dbReference>
<evidence type="ECO:0000256" key="7">
    <source>
        <dbReference type="ARBA" id="ARBA00023235"/>
    </source>
</evidence>
<dbReference type="AlphaFoldDB" id="A0A9X2HEG5"/>
<dbReference type="RefSeq" id="WP_253965773.1">
    <property type="nucleotide sequence ID" value="NZ_JALHBS010000116.1"/>
</dbReference>
<feature type="domain" description="Lycopene cyclase" evidence="9">
    <location>
        <begin position="133"/>
        <end position="217"/>
    </location>
</feature>
<feature type="transmembrane region" description="Helical" evidence="8">
    <location>
        <begin position="160"/>
        <end position="183"/>
    </location>
</feature>
<evidence type="ECO:0000256" key="5">
    <source>
        <dbReference type="ARBA" id="ARBA00022989"/>
    </source>
</evidence>
<evidence type="ECO:0000256" key="1">
    <source>
        <dbReference type="ARBA" id="ARBA00004141"/>
    </source>
</evidence>
<dbReference type="InterPro" id="IPR017825">
    <property type="entry name" value="Lycopene_cyclase_dom"/>
</dbReference>
<dbReference type="GO" id="GO:0045436">
    <property type="term" value="F:lycopene beta cyclase activity"/>
    <property type="evidence" value="ECO:0007669"/>
    <property type="project" value="UniProtKB-ARBA"/>
</dbReference>
<keyword evidence="5 8" id="KW-1133">Transmembrane helix</keyword>
<sequence length="226" mass="23553">MATADLIADHGYLVAALIGLPGAALAIVLAGRLRWSIVVAGLVGMVLAPPVILFDATYWTPTRIGGGMWGSEDILVSFSLGAGVWFAAIVPWRGRLLLSAAWGPALRRLAAIATLTTLTAIVVHTVGASNTGTLVIVMAATAVVLGAWRPVRLRYAAAALLLYPPYYVLVLFAAAALVPGFFSIWNGPELSGVRIAGLPIEEIVFVAAFSVSFPLIMATVLDADCG</sequence>
<feature type="transmembrane region" description="Helical" evidence="8">
    <location>
        <begin position="37"/>
        <end position="54"/>
    </location>
</feature>
<keyword evidence="3 8" id="KW-0812">Transmembrane</keyword>
<dbReference type="GO" id="GO:0016872">
    <property type="term" value="F:intramolecular lyase activity"/>
    <property type="evidence" value="ECO:0007669"/>
    <property type="project" value="InterPro"/>
</dbReference>
<keyword evidence="4" id="KW-0125">Carotenoid biosynthesis</keyword>
<protein>
    <submittedName>
        <fullName evidence="10">Lycopene cyclase domain-containing protein</fullName>
    </submittedName>
</protein>
<feature type="transmembrane region" description="Helical" evidence="8">
    <location>
        <begin position="132"/>
        <end position="148"/>
    </location>
</feature>
<evidence type="ECO:0000256" key="6">
    <source>
        <dbReference type="ARBA" id="ARBA00023136"/>
    </source>
</evidence>
<feature type="transmembrane region" description="Helical" evidence="8">
    <location>
        <begin position="12"/>
        <end position="30"/>
    </location>
</feature>
<evidence type="ECO:0000256" key="4">
    <source>
        <dbReference type="ARBA" id="ARBA00022746"/>
    </source>
</evidence>
<comment type="pathway">
    <text evidence="2">Carotenoid biosynthesis.</text>
</comment>
<accession>A0A9X2HEG5</accession>
<proteinExistence type="predicted"/>
<comment type="caution">
    <text evidence="10">The sequence shown here is derived from an EMBL/GenBank/DDBJ whole genome shotgun (WGS) entry which is preliminary data.</text>
</comment>
<evidence type="ECO:0000313" key="10">
    <source>
        <dbReference type="EMBL" id="MCP3056972.1"/>
    </source>
</evidence>
<dbReference type="GO" id="GO:0016117">
    <property type="term" value="P:carotenoid biosynthetic process"/>
    <property type="evidence" value="ECO:0007669"/>
    <property type="project" value="UniProtKB-KW"/>
</dbReference>
<keyword evidence="6 8" id="KW-0472">Membrane</keyword>
<feature type="transmembrane region" description="Helical" evidence="8">
    <location>
        <begin position="105"/>
        <end position="126"/>
    </location>
</feature>